<evidence type="ECO:0000313" key="6">
    <source>
        <dbReference type="EMBL" id="THV41642.1"/>
    </source>
</evidence>
<dbReference type="AlphaFoldDB" id="A0A4S8QEV8"/>
<dbReference type="CDD" id="cd07377">
    <property type="entry name" value="WHTH_GntR"/>
    <property type="match status" value="1"/>
</dbReference>
<evidence type="ECO:0000256" key="3">
    <source>
        <dbReference type="ARBA" id="ARBA00023163"/>
    </source>
</evidence>
<comment type="caution">
    <text evidence="6">The sequence shown here is derived from an EMBL/GenBank/DDBJ whole genome shotgun (WGS) entry which is preliminary data.</text>
</comment>
<evidence type="ECO:0000313" key="7">
    <source>
        <dbReference type="Proteomes" id="UP000308760"/>
    </source>
</evidence>
<dbReference type="Proteomes" id="UP000308760">
    <property type="component" value="Unassembled WGS sequence"/>
</dbReference>
<evidence type="ECO:0000256" key="1">
    <source>
        <dbReference type="ARBA" id="ARBA00023015"/>
    </source>
</evidence>
<protein>
    <submittedName>
        <fullName evidence="6">GntR family transcriptional regulator</fullName>
    </submittedName>
</protein>
<organism evidence="6 7">
    <name type="scientific">Glycomyces buryatensis</name>
    <dbReference type="NCBI Taxonomy" id="2570927"/>
    <lineage>
        <taxon>Bacteria</taxon>
        <taxon>Bacillati</taxon>
        <taxon>Actinomycetota</taxon>
        <taxon>Actinomycetes</taxon>
        <taxon>Glycomycetales</taxon>
        <taxon>Glycomycetaceae</taxon>
        <taxon>Glycomyces</taxon>
    </lineage>
</organism>
<dbReference type="InterPro" id="IPR036388">
    <property type="entry name" value="WH-like_DNA-bd_sf"/>
</dbReference>
<keyword evidence="2" id="KW-0238">DNA-binding</keyword>
<dbReference type="Gene3D" id="1.10.10.10">
    <property type="entry name" value="Winged helix-like DNA-binding domain superfamily/Winged helix DNA-binding domain"/>
    <property type="match status" value="1"/>
</dbReference>
<dbReference type="SMART" id="SM00345">
    <property type="entry name" value="HTH_GNTR"/>
    <property type="match status" value="1"/>
</dbReference>
<dbReference type="Gene3D" id="1.20.120.530">
    <property type="entry name" value="GntR ligand-binding domain-like"/>
    <property type="match status" value="1"/>
</dbReference>
<dbReference type="GO" id="GO:0003677">
    <property type="term" value="F:DNA binding"/>
    <property type="evidence" value="ECO:0007669"/>
    <property type="project" value="UniProtKB-KW"/>
</dbReference>
<reference evidence="7" key="1">
    <citation type="submission" date="2019-04" db="EMBL/GenBank/DDBJ databases">
        <title>Nocardioides xinjiangensis sp. nov.</title>
        <authorList>
            <person name="Liu S."/>
        </authorList>
    </citation>
    <scope>NUCLEOTIDE SEQUENCE [LARGE SCALE GENOMIC DNA]</scope>
    <source>
        <strain evidence="7">18</strain>
    </source>
</reference>
<feature type="compositionally biased region" description="Basic and acidic residues" evidence="4">
    <location>
        <begin position="196"/>
        <end position="220"/>
    </location>
</feature>
<keyword evidence="7" id="KW-1185">Reference proteome</keyword>
<dbReference type="Pfam" id="PF00392">
    <property type="entry name" value="GntR"/>
    <property type="match status" value="1"/>
</dbReference>
<keyword evidence="3" id="KW-0804">Transcription</keyword>
<dbReference type="InterPro" id="IPR011711">
    <property type="entry name" value="GntR_C"/>
</dbReference>
<dbReference type="PRINTS" id="PR00035">
    <property type="entry name" value="HTHGNTR"/>
</dbReference>
<dbReference type="InterPro" id="IPR036390">
    <property type="entry name" value="WH_DNA-bd_sf"/>
</dbReference>
<dbReference type="PROSITE" id="PS50949">
    <property type="entry name" value="HTH_GNTR"/>
    <property type="match status" value="1"/>
</dbReference>
<dbReference type="SMART" id="SM00895">
    <property type="entry name" value="FCD"/>
    <property type="match status" value="1"/>
</dbReference>
<dbReference type="SUPFAM" id="SSF46785">
    <property type="entry name" value="Winged helix' DNA-binding domain"/>
    <property type="match status" value="1"/>
</dbReference>
<evidence type="ECO:0000256" key="2">
    <source>
        <dbReference type="ARBA" id="ARBA00023125"/>
    </source>
</evidence>
<name>A0A4S8QEV8_9ACTN</name>
<evidence type="ECO:0000256" key="4">
    <source>
        <dbReference type="SAM" id="MobiDB-lite"/>
    </source>
</evidence>
<dbReference type="GO" id="GO:0003700">
    <property type="term" value="F:DNA-binding transcription factor activity"/>
    <property type="evidence" value="ECO:0007669"/>
    <property type="project" value="InterPro"/>
</dbReference>
<accession>A0A4S8QEV8</accession>
<reference evidence="6 7" key="2">
    <citation type="submission" date="2019-05" db="EMBL/GenBank/DDBJ databases">
        <title>Glycomyces buryatensis sp. nov.</title>
        <authorList>
            <person name="Nikitina E."/>
        </authorList>
    </citation>
    <scope>NUCLEOTIDE SEQUENCE [LARGE SCALE GENOMIC DNA]</scope>
    <source>
        <strain evidence="6 7">18</strain>
    </source>
</reference>
<proteinExistence type="predicted"/>
<dbReference type="OrthoDB" id="8680240at2"/>
<keyword evidence="1" id="KW-0805">Transcription regulation</keyword>
<dbReference type="InterPro" id="IPR000524">
    <property type="entry name" value="Tscrpt_reg_HTH_GntR"/>
</dbReference>
<dbReference type="SUPFAM" id="SSF48008">
    <property type="entry name" value="GntR ligand-binding domain-like"/>
    <property type="match status" value="1"/>
</dbReference>
<gene>
    <name evidence="6" type="ORF">FAB82_11120</name>
</gene>
<dbReference type="PANTHER" id="PTHR43537:SF45">
    <property type="entry name" value="GNTR FAMILY REGULATORY PROTEIN"/>
    <property type="match status" value="1"/>
</dbReference>
<evidence type="ECO:0000259" key="5">
    <source>
        <dbReference type="PROSITE" id="PS50949"/>
    </source>
</evidence>
<dbReference type="RefSeq" id="WP_136534605.1">
    <property type="nucleotide sequence ID" value="NZ_STGY01000042.1"/>
</dbReference>
<dbReference type="PANTHER" id="PTHR43537">
    <property type="entry name" value="TRANSCRIPTIONAL REGULATOR, GNTR FAMILY"/>
    <property type="match status" value="1"/>
</dbReference>
<feature type="region of interest" description="Disordered" evidence="4">
    <location>
        <begin position="196"/>
        <end position="229"/>
    </location>
</feature>
<dbReference type="InterPro" id="IPR008920">
    <property type="entry name" value="TF_FadR/GntR_C"/>
</dbReference>
<dbReference type="EMBL" id="STGY01000042">
    <property type="protein sequence ID" value="THV41642.1"/>
    <property type="molecule type" value="Genomic_DNA"/>
</dbReference>
<dbReference type="Pfam" id="PF07729">
    <property type="entry name" value="FCD"/>
    <property type="match status" value="1"/>
</dbReference>
<sequence>MTSRREHAYRTMREAVITGAWPPGHRLIERDLAAELDVSRIPLREAMRQLAGEGLVTAVAGQGTIVSALTETDVADLFDLRESLEPLAARLAAERRDPAGLARLRSTLEQAAALSEEERADLLDANAAFHTELVAASGNALLAQVMDPLEARVRRLFHYTERNPARQCHEHTTQYEAIASGDGDLAASLALEHAREGREPALETVRQRRTEAVDPLEATRTRRRKKVAE</sequence>
<feature type="domain" description="HTH gntR-type" evidence="5">
    <location>
        <begin position="2"/>
        <end position="69"/>
    </location>
</feature>